<dbReference type="Gene3D" id="3.40.50.1460">
    <property type="match status" value="1"/>
</dbReference>
<dbReference type="PRINTS" id="PR00776">
    <property type="entry name" value="HEMOGLOBNASE"/>
</dbReference>
<dbReference type="Proteomes" id="UP000743370">
    <property type="component" value="Unassembled WGS sequence"/>
</dbReference>
<dbReference type="PANTHER" id="PTHR12000:SF50">
    <property type="entry name" value="VACUOLAR-PROCESSING ENZYME GAMMA-ISOZYME"/>
    <property type="match status" value="1"/>
</dbReference>
<evidence type="ECO:0000313" key="3">
    <source>
        <dbReference type="EMBL" id="KAG2376916.1"/>
    </source>
</evidence>
<comment type="similarity">
    <text evidence="1">Belongs to the peptidase C13 family.</text>
</comment>
<sequence>MGTLMEVPVGEEEADLGNGKARERKGKRSIKYIYFSALPSSFLIFPNPTKYLLWLADFHPFLFTNLVCSFLHQNNPRRHLSFPFPDRPWTRSSAASATLLSPSQTASSAPRAPSWSASWGTGSGAGRSRISPLPRRRWALSFLKLKNPNSSADICHAYQIPRKGGLKEENTIVFMYDDIAFNWDNPRPEVIINKPDGGDVYEGVPKNYTSKDATAHNFYAALLGDESELTGGSGKVVNSGFCWLFIWVSTWYRPGLRHTIKLDLYSGFLIHCRFFLSCEKIVL</sequence>
<feature type="compositionally biased region" description="Low complexity" evidence="2">
    <location>
        <begin position="100"/>
        <end position="120"/>
    </location>
</feature>
<comment type="caution">
    <text evidence="3">The sequence shown here is derived from an EMBL/GenBank/DDBJ whole genome shotgun (WGS) entry which is preliminary data.</text>
</comment>
<accession>A0A8T0JN77</accession>
<reference evidence="3 4" key="1">
    <citation type="submission" date="2020-05" db="EMBL/GenBank/DDBJ databases">
        <title>Vigna angularis (adzuki bean) Var. LongXiaoDou No. 4 denovo assembly.</title>
        <authorList>
            <person name="Xiang H."/>
        </authorList>
    </citation>
    <scope>NUCLEOTIDE SEQUENCE [LARGE SCALE GENOMIC DNA]</scope>
    <source>
        <tissue evidence="3">Leaf</tissue>
    </source>
</reference>
<dbReference type="GO" id="GO:0005773">
    <property type="term" value="C:vacuole"/>
    <property type="evidence" value="ECO:0007669"/>
    <property type="project" value="GOC"/>
</dbReference>
<dbReference type="Pfam" id="PF01650">
    <property type="entry name" value="Peptidase_C13"/>
    <property type="match status" value="1"/>
</dbReference>
<evidence type="ECO:0000313" key="4">
    <source>
        <dbReference type="Proteomes" id="UP000743370"/>
    </source>
</evidence>
<dbReference type="GO" id="GO:0051603">
    <property type="term" value="P:proteolysis involved in protein catabolic process"/>
    <property type="evidence" value="ECO:0007669"/>
    <property type="project" value="TreeGrafter"/>
</dbReference>
<dbReference type="GO" id="GO:0006624">
    <property type="term" value="P:vacuolar protein processing"/>
    <property type="evidence" value="ECO:0007669"/>
    <property type="project" value="TreeGrafter"/>
</dbReference>
<proteinExistence type="inferred from homology"/>
<organism evidence="3 4">
    <name type="scientific">Phaseolus angularis</name>
    <name type="common">Azuki bean</name>
    <name type="synonym">Vigna angularis</name>
    <dbReference type="NCBI Taxonomy" id="3914"/>
    <lineage>
        <taxon>Eukaryota</taxon>
        <taxon>Viridiplantae</taxon>
        <taxon>Streptophyta</taxon>
        <taxon>Embryophyta</taxon>
        <taxon>Tracheophyta</taxon>
        <taxon>Spermatophyta</taxon>
        <taxon>Magnoliopsida</taxon>
        <taxon>eudicotyledons</taxon>
        <taxon>Gunneridae</taxon>
        <taxon>Pentapetalae</taxon>
        <taxon>rosids</taxon>
        <taxon>fabids</taxon>
        <taxon>Fabales</taxon>
        <taxon>Fabaceae</taxon>
        <taxon>Papilionoideae</taxon>
        <taxon>50 kb inversion clade</taxon>
        <taxon>NPAAA clade</taxon>
        <taxon>indigoferoid/millettioid clade</taxon>
        <taxon>Phaseoleae</taxon>
        <taxon>Vigna</taxon>
    </lineage>
</organism>
<dbReference type="InterPro" id="IPR001096">
    <property type="entry name" value="Peptidase_C13"/>
</dbReference>
<evidence type="ECO:0000256" key="1">
    <source>
        <dbReference type="ARBA" id="ARBA00009941"/>
    </source>
</evidence>
<dbReference type="AlphaFoldDB" id="A0A8T0JN77"/>
<dbReference type="PANTHER" id="PTHR12000">
    <property type="entry name" value="HEMOGLOBINASE FAMILY MEMBER"/>
    <property type="match status" value="1"/>
</dbReference>
<evidence type="ECO:0000256" key="2">
    <source>
        <dbReference type="SAM" id="MobiDB-lite"/>
    </source>
</evidence>
<feature type="region of interest" description="Disordered" evidence="2">
    <location>
        <begin position="100"/>
        <end position="130"/>
    </location>
</feature>
<protein>
    <submittedName>
        <fullName evidence="3">Vacuolar-processing enzyme</fullName>
    </submittedName>
</protein>
<dbReference type="EMBL" id="JABFOF010000010">
    <property type="protein sequence ID" value="KAG2376916.1"/>
    <property type="molecule type" value="Genomic_DNA"/>
</dbReference>
<dbReference type="GO" id="GO:0004197">
    <property type="term" value="F:cysteine-type endopeptidase activity"/>
    <property type="evidence" value="ECO:0007669"/>
    <property type="project" value="TreeGrafter"/>
</dbReference>
<gene>
    <name evidence="3" type="ORF">HKW66_Vig0174890</name>
</gene>
<name>A0A8T0JN77_PHAAN</name>